<keyword evidence="1" id="KW-0472">Membrane</keyword>
<proteinExistence type="predicted"/>
<feature type="transmembrane region" description="Helical" evidence="1">
    <location>
        <begin position="117"/>
        <end position="135"/>
    </location>
</feature>
<keyword evidence="3" id="KW-1185">Reference proteome</keyword>
<protein>
    <submittedName>
        <fullName evidence="2">Hypothetical membrane protein</fullName>
    </submittedName>
</protein>
<dbReference type="Pfam" id="PF06197">
    <property type="entry name" value="DUF998"/>
    <property type="match status" value="1"/>
</dbReference>
<feature type="transmembrane region" description="Helical" evidence="1">
    <location>
        <begin position="147"/>
        <end position="173"/>
    </location>
</feature>
<evidence type="ECO:0000256" key="1">
    <source>
        <dbReference type="SAM" id="Phobius"/>
    </source>
</evidence>
<dbReference type="Proteomes" id="UP000199114">
    <property type="component" value="Unassembled WGS sequence"/>
</dbReference>
<dbReference type="InterPro" id="IPR009339">
    <property type="entry name" value="DUF998"/>
</dbReference>
<feature type="transmembrane region" description="Helical" evidence="1">
    <location>
        <begin position="179"/>
        <end position="201"/>
    </location>
</feature>
<sequence>MADRKRIATNCGIAGALVSLGAILLATVLAPPETFTWQGRALSDMGRYGAPTFPVFNGGLILGGLVGLPFAWRLWIASRNVLERAGIALLAIAIAGQIGVGIFFLEHTAVYLETSLHGVAALTVFGIAPFASWVYGTGAALAGDGRLAVASFWFGNVHPVVWLGWLFAIGGALDTGTWFAVPEFVAAVAFGGWILSLAVAVRRRPDGEPAGARNDNELDVPSR</sequence>
<feature type="transmembrane region" description="Helical" evidence="1">
    <location>
        <begin position="7"/>
        <end position="30"/>
    </location>
</feature>
<dbReference type="PANTHER" id="PTHR42241:SF2">
    <property type="entry name" value="HYPOTHETICAL MEMBRANE PROTEIN, CONSERVED, DUF998 FAMILY"/>
    <property type="match status" value="1"/>
</dbReference>
<feature type="transmembrane region" description="Helical" evidence="1">
    <location>
        <begin position="50"/>
        <end position="75"/>
    </location>
</feature>
<dbReference type="STRING" id="1186196.SAMN04489841_1957"/>
<evidence type="ECO:0000313" key="2">
    <source>
        <dbReference type="EMBL" id="SEQ52134.1"/>
    </source>
</evidence>
<dbReference type="EMBL" id="FOFD01000002">
    <property type="protein sequence ID" value="SEQ52134.1"/>
    <property type="molecule type" value="Genomic_DNA"/>
</dbReference>
<accession>A0A1H9GQ38</accession>
<dbReference type="PANTHER" id="PTHR42241">
    <property type="entry name" value="HYPOTHETICAL MEMBRANE PROTEIN, CONSERVED, DUF998 FAMILY"/>
    <property type="match status" value="1"/>
</dbReference>
<dbReference type="AlphaFoldDB" id="A0A1H9GQ38"/>
<name>A0A1H9GQ38_9EURY</name>
<keyword evidence="1" id="KW-0812">Transmembrane</keyword>
<dbReference type="OrthoDB" id="103507at2157"/>
<dbReference type="RefSeq" id="WP_090616931.1">
    <property type="nucleotide sequence ID" value="NZ_FOFD01000002.1"/>
</dbReference>
<keyword evidence="1" id="KW-1133">Transmembrane helix</keyword>
<gene>
    <name evidence="2" type="ORF">SAMN04489841_1957</name>
</gene>
<evidence type="ECO:0000313" key="3">
    <source>
        <dbReference type="Proteomes" id="UP000199114"/>
    </source>
</evidence>
<reference evidence="3" key="1">
    <citation type="submission" date="2016-10" db="EMBL/GenBank/DDBJ databases">
        <authorList>
            <person name="Varghese N."/>
            <person name="Submissions S."/>
        </authorList>
    </citation>
    <scope>NUCLEOTIDE SEQUENCE [LARGE SCALE GENOMIC DNA]</scope>
    <source>
        <strain evidence="3">DSM 25055</strain>
    </source>
</reference>
<organism evidence="2 3">
    <name type="scientific">Natrinema salaciae</name>
    <dbReference type="NCBI Taxonomy" id="1186196"/>
    <lineage>
        <taxon>Archaea</taxon>
        <taxon>Methanobacteriati</taxon>
        <taxon>Methanobacteriota</taxon>
        <taxon>Stenosarchaea group</taxon>
        <taxon>Halobacteria</taxon>
        <taxon>Halobacteriales</taxon>
        <taxon>Natrialbaceae</taxon>
        <taxon>Natrinema</taxon>
    </lineage>
</organism>
<feature type="transmembrane region" description="Helical" evidence="1">
    <location>
        <begin position="87"/>
        <end position="105"/>
    </location>
</feature>